<organism evidence="2 3">
    <name type="scientific">Galerina marginata (strain CBS 339.88)</name>
    <dbReference type="NCBI Taxonomy" id="685588"/>
    <lineage>
        <taxon>Eukaryota</taxon>
        <taxon>Fungi</taxon>
        <taxon>Dikarya</taxon>
        <taxon>Basidiomycota</taxon>
        <taxon>Agaricomycotina</taxon>
        <taxon>Agaricomycetes</taxon>
        <taxon>Agaricomycetidae</taxon>
        <taxon>Agaricales</taxon>
        <taxon>Agaricineae</taxon>
        <taxon>Strophariaceae</taxon>
        <taxon>Galerina</taxon>
    </lineage>
</organism>
<dbReference type="Proteomes" id="UP000027222">
    <property type="component" value="Unassembled WGS sequence"/>
</dbReference>
<feature type="compositionally biased region" description="Basic and acidic residues" evidence="1">
    <location>
        <begin position="102"/>
        <end position="115"/>
    </location>
</feature>
<feature type="region of interest" description="Disordered" evidence="1">
    <location>
        <begin position="102"/>
        <end position="160"/>
    </location>
</feature>
<reference evidence="3" key="1">
    <citation type="journal article" date="2014" name="Proc. Natl. Acad. Sci. U.S.A.">
        <title>Extensive sampling of basidiomycete genomes demonstrates inadequacy of the white-rot/brown-rot paradigm for wood decay fungi.</title>
        <authorList>
            <person name="Riley R."/>
            <person name="Salamov A.A."/>
            <person name="Brown D.W."/>
            <person name="Nagy L.G."/>
            <person name="Floudas D."/>
            <person name="Held B.W."/>
            <person name="Levasseur A."/>
            <person name="Lombard V."/>
            <person name="Morin E."/>
            <person name="Otillar R."/>
            <person name="Lindquist E.A."/>
            <person name="Sun H."/>
            <person name="LaButti K.M."/>
            <person name="Schmutz J."/>
            <person name="Jabbour D."/>
            <person name="Luo H."/>
            <person name="Baker S.E."/>
            <person name="Pisabarro A.G."/>
            <person name="Walton J.D."/>
            <person name="Blanchette R.A."/>
            <person name="Henrissat B."/>
            <person name="Martin F."/>
            <person name="Cullen D."/>
            <person name="Hibbett D.S."/>
            <person name="Grigoriev I.V."/>
        </authorList>
    </citation>
    <scope>NUCLEOTIDE SEQUENCE [LARGE SCALE GENOMIC DNA]</scope>
    <source>
        <strain evidence="3">CBS 339.88</strain>
    </source>
</reference>
<evidence type="ECO:0000256" key="1">
    <source>
        <dbReference type="SAM" id="MobiDB-lite"/>
    </source>
</evidence>
<dbReference type="AlphaFoldDB" id="A0A067TYY9"/>
<sequence length="464" mass="50181">MASPSATTSNDAKTLPKEKFLQPEFNALTHCLKDAVIKTGQIYSFYAEARKLDIEKHVPNPPRSLTAALGRDIEKYDQLCDSIEAHLLRAISILKRDLRREEERIETEERRKQQDALKMLPPPVPPPTSDAFADAPSHTSIDGSGTNPRNSPIFNPLPGRRPSAISISSLHRPQFPLKLDLSSTSLRITEEEAALYSKGLPSPVTLAPKSARPTGPNESFPDLMSAFADSTLPIDITHSSPNLDLSLPDGMHIPQKQSDLTVLGVGLGDSSDKPIELDLDAMDIEMANMTDHFGDPIEPSGSSNTHDGLFSPIMDNGDAEQMLGIANDEPGQDKGTSLAEFEIDNVNDELFGDFTSSGGELELAPGGSVPQPQSLSMSSPEILLAQFTSAPDLMEVKNSPSVNSALQQTGETFDLNSSMDLISNLASGFFSDAQNTEMNFSMDMETFLNMDSGDEPKGNAHTLS</sequence>
<protein>
    <submittedName>
        <fullName evidence="2">Uncharacterized protein</fullName>
    </submittedName>
</protein>
<evidence type="ECO:0000313" key="2">
    <source>
        <dbReference type="EMBL" id="KDR85234.1"/>
    </source>
</evidence>
<accession>A0A067TYY9</accession>
<dbReference type="HOGENOM" id="CLU_047740_0_0_1"/>
<feature type="compositionally biased region" description="Polar residues" evidence="1">
    <location>
        <begin position="137"/>
        <end position="153"/>
    </location>
</feature>
<evidence type="ECO:0000313" key="3">
    <source>
        <dbReference type="Proteomes" id="UP000027222"/>
    </source>
</evidence>
<name>A0A067TYY9_GALM3</name>
<dbReference type="EMBL" id="KL142367">
    <property type="protein sequence ID" value="KDR85234.1"/>
    <property type="molecule type" value="Genomic_DNA"/>
</dbReference>
<gene>
    <name evidence="2" type="ORF">GALMADRAFT_233971</name>
</gene>
<keyword evidence="3" id="KW-1185">Reference proteome</keyword>
<dbReference type="OrthoDB" id="3365514at2759"/>
<proteinExistence type="predicted"/>